<keyword evidence="2" id="KW-1185">Reference proteome</keyword>
<evidence type="ECO:0000313" key="1">
    <source>
        <dbReference type="EMBL" id="KAK8588346.1"/>
    </source>
</evidence>
<protein>
    <submittedName>
        <fullName evidence="1">Uncharacterized protein</fullName>
    </submittedName>
</protein>
<dbReference type="Proteomes" id="UP001472677">
    <property type="component" value="Unassembled WGS sequence"/>
</dbReference>
<comment type="caution">
    <text evidence="1">The sequence shown here is derived from an EMBL/GenBank/DDBJ whole genome shotgun (WGS) entry which is preliminary data.</text>
</comment>
<gene>
    <name evidence="1" type="ORF">V6N12_022794</name>
</gene>
<accession>A0ABR2FWK1</accession>
<organism evidence="1 2">
    <name type="scientific">Hibiscus sabdariffa</name>
    <name type="common">roselle</name>
    <dbReference type="NCBI Taxonomy" id="183260"/>
    <lineage>
        <taxon>Eukaryota</taxon>
        <taxon>Viridiplantae</taxon>
        <taxon>Streptophyta</taxon>
        <taxon>Embryophyta</taxon>
        <taxon>Tracheophyta</taxon>
        <taxon>Spermatophyta</taxon>
        <taxon>Magnoliopsida</taxon>
        <taxon>eudicotyledons</taxon>
        <taxon>Gunneridae</taxon>
        <taxon>Pentapetalae</taxon>
        <taxon>rosids</taxon>
        <taxon>malvids</taxon>
        <taxon>Malvales</taxon>
        <taxon>Malvaceae</taxon>
        <taxon>Malvoideae</taxon>
        <taxon>Hibiscus</taxon>
    </lineage>
</organism>
<proteinExistence type="predicted"/>
<dbReference type="EMBL" id="JBBPBM010000004">
    <property type="protein sequence ID" value="KAK8588346.1"/>
    <property type="molecule type" value="Genomic_DNA"/>
</dbReference>
<name>A0ABR2FWK1_9ROSI</name>
<reference evidence="1 2" key="1">
    <citation type="journal article" date="2024" name="G3 (Bethesda)">
        <title>Genome assembly of Hibiscus sabdariffa L. provides insights into metabolisms of medicinal natural products.</title>
        <authorList>
            <person name="Kim T."/>
        </authorList>
    </citation>
    <scope>NUCLEOTIDE SEQUENCE [LARGE SCALE GENOMIC DNA]</scope>
    <source>
        <strain evidence="1">TK-2024</strain>
        <tissue evidence="1">Old leaves</tissue>
    </source>
</reference>
<sequence length="88" mass="9054">MQTKPNQSSKVAGIDVCSAVLGGVGSPLFWEKKCTQAWSGPNQSRYVGLELLGLTGMDAGLVCVNPSKRVECADVGRAPGLGAMTGSN</sequence>
<evidence type="ECO:0000313" key="2">
    <source>
        <dbReference type="Proteomes" id="UP001472677"/>
    </source>
</evidence>